<dbReference type="Gene3D" id="3.30.450.30">
    <property type="entry name" value="Dynein light chain 2a, cytoplasmic"/>
    <property type="match status" value="1"/>
</dbReference>
<comment type="function">
    <text evidence="7">Binds to actin and affects the structure of the cytoskeleton. At high concentrations, profilin prevents the polymerization of actin, whereas it enhances it at low concentrations.</text>
</comment>
<dbReference type="PRINTS" id="PR01640">
    <property type="entry name" value="PROFILINPLNT"/>
</dbReference>
<name>A0A087SVF2_STEMI</name>
<dbReference type="EMBL" id="KK112143">
    <property type="protein sequence ID" value="KFM56841.1"/>
    <property type="molecule type" value="Genomic_DNA"/>
</dbReference>
<dbReference type="OrthoDB" id="421374at2759"/>
<dbReference type="Proteomes" id="UP000054359">
    <property type="component" value="Unassembled WGS sequence"/>
</dbReference>
<evidence type="ECO:0000256" key="7">
    <source>
        <dbReference type="RuleBase" id="RU003908"/>
    </source>
</evidence>
<dbReference type="SMART" id="SM00392">
    <property type="entry name" value="PROF"/>
    <property type="match status" value="1"/>
</dbReference>
<gene>
    <name evidence="9" type="ORF">X975_12576</name>
</gene>
<dbReference type="SUPFAM" id="SSF55770">
    <property type="entry name" value="Profilin (actin-binding protein)"/>
    <property type="match status" value="1"/>
</dbReference>
<dbReference type="GO" id="GO:0005856">
    <property type="term" value="C:cytoskeleton"/>
    <property type="evidence" value="ECO:0007669"/>
    <property type="project" value="UniProtKB-SubCell"/>
</dbReference>
<dbReference type="PANTHER" id="PTHR11604">
    <property type="entry name" value="PROFILIN"/>
    <property type="match status" value="1"/>
</dbReference>
<dbReference type="STRING" id="407821.A0A087SVF2"/>
<accession>A0A087SVF2</accession>
<keyword evidence="10" id="KW-1185">Reference proteome</keyword>
<evidence type="ECO:0000256" key="6">
    <source>
        <dbReference type="ARBA" id="ARBA00023212"/>
    </source>
</evidence>
<protein>
    <recommendedName>
        <fullName evidence="8">Profilin</fullName>
    </recommendedName>
</protein>
<proteinExistence type="inferred from homology"/>
<evidence type="ECO:0000256" key="8">
    <source>
        <dbReference type="RuleBase" id="RU003909"/>
    </source>
</evidence>
<evidence type="ECO:0000313" key="9">
    <source>
        <dbReference type="EMBL" id="KFM56841.1"/>
    </source>
</evidence>
<dbReference type="GO" id="GO:0005938">
    <property type="term" value="C:cell cortex"/>
    <property type="evidence" value="ECO:0007669"/>
    <property type="project" value="TreeGrafter"/>
</dbReference>
<dbReference type="InterPro" id="IPR027310">
    <property type="entry name" value="Profilin_CS"/>
</dbReference>
<comment type="subcellular location">
    <subcellularLocation>
        <location evidence="1">Cytoplasm</location>
        <location evidence="1">Cytoskeleton</location>
    </subcellularLocation>
</comment>
<dbReference type="Pfam" id="PF00235">
    <property type="entry name" value="Profilin"/>
    <property type="match status" value="1"/>
</dbReference>
<reference evidence="9 10" key="1">
    <citation type="submission" date="2013-11" db="EMBL/GenBank/DDBJ databases">
        <title>Genome sequencing of Stegodyphus mimosarum.</title>
        <authorList>
            <person name="Bechsgaard J."/>
        </authorList>
    </citation>
    <scope>NUCLEOTIDE SEQUENCE [LARGE SCALE GENOMIC DNA]</scope>
</reference>
<evidence type="ECO:0000256" key="1">
    <source>
        <dbReference type="ARBA" id="ARBA00004245"/>
    </source>
</evidence>
<comment type="similarity">
    <text evidence="2 8">Belongs to the profilin family.</text>
</comment>
<keyword evidence="6 7" id="KW-0206">Cytoskeleton</keyword>
<comment type="subunit">
    <text evidence="3 7">Occurs in many kinds of cells as a complex with monomeric actin in a 1:1 ratio.</text>
</comment>
<keyword evidence="5 8" id="KW-0009">Actin-binding</keyword>
<dbReference type="OMA" id="HHAENVQ"/>
<keyword evidence="4" id="KW-0963">Cytoplasm</keyword>
<dbReference type="InterPro" id="IPR048278">
    <property type="entry name" value="PFN"/>
</dbReference>
<evidence type="ECO:0000256" key="5">
    <source>
        <dbReference type="ARBA" id="ARBA00023203"/>
    </source>
</evidence>
<dbReference type="AlphaFoldDB" id="A0A087SVF2"/>
<evidence type="ECO:0000256" key="3">
    <source>
        <dbReference type="ARBA" id="ARBA00011583"/>
    </source>
</evidence>
<dbReference type="InterPro" id="IPR036140">
    <property type="entry name" value="PFN_sf"/>
</dbReference>
<dbReference type="PRINTS" id="PR00392">
    <property type="entry name" value="PROFILIN"/>
</dbReference>
<dbReference type="CDD" id="cd00148">
    <property type="entry name" value="PROF"/>
    <property type="match status" value="1"/>
</dbReference>
<feature type="non-terminal residue" evidence="9">
    <location>
        <position position="132"/>
    </location>
</feature>
<dbReference type="InterPro" id="IPR005455">
    <property type="entry name" value="PFN_euk"/>
</dbReference>
<dbReference type="PROSITE" id="PS00414">
    <property type="entry name" value="PROFILIN"/>
    <property type="match status" value="1"/>
</dbReference>
<evidence type="ECO:0000256" key="2">
    <source>
        <dbReference type="ARBA" id="ARBA00010058"/>
    </source>
</evidence>
<sequence length="132" mass="14249">MSWQAYVDNQICAQVSCRLAAIAGLQDGAIWAKFEKDSSVTPVTQQELKVIADTMRTNPGSFTESGIYLGGDKYFCLSAENTLIRGRKGSSALCIVATNTCLLVAATTDGFPPGQLNTVVEKLGDYLRTNNY</sequence>
<evidence type="ECO:0000313" key="10">
    <source>
        <dbReference type="Proteomes" id="UP000054359"/>
    </source>
</evidence>
<dbReference type="GO" id="GO:0003785">
    <property type="term" value="F:actin monomer binding"/>
    <property type="evidence" value="ECO:0007669"/>
    <property type="project" value="TreeGrafter"/>
</dbReference>
<dbReference type="PANTHER" id="PTHR11604:SF0">
    <property type="entry name" value="PROFILIN"/>
    <property type="match status" value="1"/>
</dbReference>
<organism evidence="9 10">
    <name type="scientific">Stegodyphus mimosarum</name>
    <name type="common">African social velvet spider</name>
    <dbReference type="NCBI Taxonomy" id="407821"/>
    <lineage>
        <taxon>Eukaryota</taxon>
        <taxon>Metazoa</taxon>
        <taxon>Ecdysozoa</taxon>
        <taxon>Arthropoda</taxon>
        <taxon>Chelicerata</taxon>
        <taxon>Arachnida</taxon>
        <taxon>Araneae</taxon>
        <taxon>Araneomorphae</taxon>
        <taxon>Entelegynae</taxon>
        <taxon>Eresoidea</taxon>
        <taxon>Eresidae</taxon>
        <taxon>Stegodyphus</taxon>
    </lineage>
</organism>
<evidence type="ECO:0000256" key="4">
    <source>
        <dbReference type="ARBA" id="ARBA00022490"/>
    </source>
</evidence>